<evidence type="ECO:0000256" key="7">
    <source>
        <dbReference type="PROSITE-ProRule" id="PRU00042"/>
    </source>
</evidence>
<comment type="subcellular location">
    <subcellularLocation>
        <location evidence="1">Nucleus</location>
    </subcellularLocation>
</comment>
<feature type="domain" description="C2H2-type" evidence="8">
    <location>
        <begin position="62"/>
        <end position="90"/>
    </location>
</feature>
<dbReference type="PANTHER" id="PTHR24376:SF235">
    <property type="entry name" value="C2H2-TYPE DOMAIN-CONTAINING PROTEIN"/>
    <property type="match status" value="1"/>
</dbReference>
<sequence>METLRKSNRQTKRKLIVDEKDEELEVDSEFLNFSNEKDKRKNKFTKEQIHDIIRKGEPEVKVKCSVCDENFDYIYDLLEHREIEHSHEVMLTCTNCGETFEKKAQLYNHLILELEAYKCHRCENCFKTKALFDFHNNTAKCPVNYNNTKIPIKCSECDEVFSNIPDLLNHRLLKYGEEIMLTCGLCKQKFAKKGGIHRHLNLEYNSYQCSSCGRALRDKFRLTQHEAKCCNSSSSSSSIEPTAENLKCHTCGMTSFVNIPQLLSHISEKHGREKMLTCGICGLMFKSRTGILRHLNIEYKLYNCENCGKSIGEKYLLVKHQEICKNSFSIDVLQQIVNCEEKASGSQSNEEMGEERKNNTTMQNLIDQLIKGEDSENNEWNCEVCESIFQSAAELFIHKTNCGHEKLIECVQCQFKNSDQNEIDKHRDTVHNKQKFECSFCDLIFVNHRQLSDHHNKELRIYVCQTCNESFRSQLILDKHRKTHPTCRQFFGISKS</sequence>
<feature type="domain" description="C2H2-type" evidence="8">
    <location>
        <begin position="207"/>
        <end position="236"/>
    </location>
</feature>
<dbReference type="Gene3D" id="3.30.160.60">
    <property type="entry name" value="Classic Zinc Finger"/>
    <property type="match status" value="5"/>
</dbReference>
<evidence type="ECO:0000259" key="8">
    <source>
        <dbReference type="PROSITE" id="PS50157"/>
    </source>
</evidence>
<comment type="caution">
    <text evidence="9">The sequence shown here is derived from an EMBL/GenBank/DDBJ whole genome shotgun (WGS) entry which is preliminary data.</text>
</comment>
<dbReference type="OrthoDB" id="10039931at2759"/>
<dbReference type="Pfam" id="PF13912">
    <property type="entry name" value="zf-C2H2_6"/>
    <property type="match status" value="2"/>
</dbReference>
<feature type="domain" description="C2H2-type" evidence="8">
    <location>
        <begin position="462"/>
        <end position="489"/>
    </location>
</feature>
<dbReference type="SMART" id="SM00355">
    <property type="entry name" value="ZnF_C2H2"/>
    <property type="match status" value="12"/>
</dbReference>
<dbReference type="InterPro" id="IPR013087">
    <property type="entry name" value="Znf_C2H2_type"/>
</dbReference>
<dbReference type="GO" id="GO:0005634">
    <property type="term" value="C:nucleus"/>
    <property type="evidence" value="ECO:0007669"/>
    <property type="project" value="UniProtKB-SubCell"/>
</dbReference>
<keyword evidence="3" id="KW-0677">Repeat</keyword>
<evidence type="ECO:0000256" key="4">
    <source>
        <dbReference type="ARBA" id="ARBA00022771"/>
    </source>
</evidence>
<dbReference type="EMBL" id="CANHGI010000001">
    <property type="protein sequence ID" value="CAI5438488.1"/>
    <property type="molecule type" value="Genomic_DNA"/>
</dbReference>
<feature type="domain" description="C2H2-type" evidence="8">
    <location>
        <begin position="91"/>
        <end position="109"/>
    </location>
</feature>
<dbReference type="PROSITE" id="PS50157">
    <property type="entry name" value="ZINC_FINGER_C2H2_2"/>
    <property type="match status" value="6"/>
</dbReference>
<feature type="domain" description="C2H2-type" evidence="8">
    <location>
        <begin position="302"/>
        <end position="323"/>
    </location>
</feature>
<accession>A0A9P1MVK2</accession>
<gene>
    <name evidence="9" type="ORF">CAMP_LOCUS1125</name>
</gene>
<organism evidence="9 10">
    <name type="scientific">Caenorhabditis angaria</name>
    <dbReference type="NCBI Taxonomy" id="860376"/>
    <lineage>
        <taxon>Eukaryota</taxon>
        <taxon>Metazoa</taxon>
        <taxon>Ecdysozoa</taxon>
        <taxon>Nematoda</taxon>
        <taxon>Chromadorea</taxon>
        <taxon>Rhabditida</taxon>
        <taxon>Rhabditina</taxon>
        <taxon>Rhabditomorpha</taxon>
        <taxon>Rhabditoidea</taxon>
        <taxon>Rhabditidae</taxon>
        <taxon>Peloderinae</taxon>
        <taxon>Caenorhabditis</taxon>
    </lineage>
</organism>
<dbReference type="Proteomes" id="UP001152747">
    <property type="component" value="Unassembled WGS sequence"/>
</dbReference>
<dbReference type="GO" id="GO:0001228">
    <property type="term" value="F:DNA-binding transcription activator activity, RNA polymerase II-specific"/>
    <property type="evidence" value="ECO:0007669"/>
    <property type="project" value="TreeGrafter"/>
</dbReference>
<evidence type="ECO:0000256" key="6">
    <source>
        <dbReference type="ARBA" id="ARBA00023242"/>
    </source>
</evidence>
<evidence type="ECO:0000256" key="5">
    <source>
        <dbReference type="ARBA" id="ARBA00022833"/>
    </source>
</evidence>
<evidence type="ECO:0000313" key="9">
    <source>
        <dbReference type="EMBL" id="CAI5438488.1"/>
    </source>
</evidence>
<dbReference type="GO" id="GO:0000978">
    <property type="term" value="F:RNA polymerase II cis-regulatory region sequence-specific DNA binding"/>
    <property type="evidence" value="ECO:0007669"/>
    <property type="project" value="TreeGrafter"/>
</dbReference>
<name>A0A9P1MVK2_9PELO</name>
<dbReference type="PANTHER" id="PTHR24376">
    <property type="entry name" value="ZINC FINGER PROTEIN"/>
    <property type="match status" value="1"/>
</dbReference>
<keyword evidence="6" id="KW-0539">Nucleus</keyword>
<evidence type="ECO:0000313" key="10">
    <source>
        <dbReference type="Proteomes" id="UP001152747"/>
    </source>
</evidence>
<evidence type="ECO:0000256" key="1">
    <source>
        <dbReference type="ARBA" id="ARBA00004123"/>
    </source>
</evidence>
<keyword evidence="10" id="KW-1185">Reference proteome</keyword>
<reference evidence="9" key="1">
    <citation type="submission" date="2022-11" db="EMBL/GenBank/DDBJ databases">
        <authorList>
            <person name="Kikuchi T."/>
        </authorList>
    </citation>
    <scope>NUCLEOTIDE SEQUENCE</scope>
    <source>
        <strain evidence="9">PS1010</strain>
    </source>
</reference>
<dbReference type="GO" id="GO:0008270">
    <property type="term" value="F:zinc ion binding"/>
    <property type="evidence" value="ECO:0007669"/>
    <property type="project" value="UniProtKB-KW"/>
</dbReference>
<proteinExistence type="predicted"/>
<dbReference type="InterPro" id="IPR036236">
    <property type="entry name" value="Znf_C2H2_sf"/>
</dbReference>
<dbReference type="AlphaFoldDB" id="A0A9P1MVK2"/>
<dbReference type="SUPFAM" id="SSF57667">
    <property type="entry name" value="beta-beta-alpha zinc fingers"/>
    <property type="match status" value="4"/>
</dbReference>
<feature type="domain" description="C2H2-type" evidence="8">
    <location>
        <begin position="152"/>
        <end position="179"/>
    </location>
</feature>
<evidence type="ECO:0000256" key="2">
    <source>
        <dbReference type="ARBA" id="ARBA00022723"/>
    </source>
</evidence>
<keyword evidence="2" id="KW-0479">Metal-binding</keyword>
<keyword evidence="5" id="KW-0862">Zinc</keyword>
<dbReference type="PROSITE" id="PS00028">
    <property type="entry name" value="ZINC_FINGER_C2H2_1"/>
    <property type="match status" value="3"/>
</dbReference>
<keyword evidence="4 7" id="KW-0863">Zinc-finger</keyword>
<protein>
    <recommendedName>
        <fullName evidence="8">C2H2-type domain-containing protein</fullName>
    </recommendedName>
</protein>
<evidence type="ECO:0000256" key="3">
    <source>
        <dbReference type="ARBA" id="ARBA00022737"/>
    </source>
</evidence>